<name>A0A2X0VX58_9GAMM</name>
<dbReference type="Proteomes" id="UP000250086">
    <property type="component" value="Unassembled WGS sequence"/>
</dbReference>
<dbReference type="GO" id="GO:0005524">
    <property type="term" value="F:ATP binding"/>
    <property type="evidence" value="ECO:0007669"/>
    <property type="project" value="UniProtKB-KW"/>
</dbReference>
<dbReference type="PANTHER" id="PTHR43311">
    <property type="entry name" value="GLUTAMATE--TRNA LIGASE"/>
    <property type="match status" value="1"/>
</dbReference>
<proteinExistence type="predicted"/>
<keyword evidence="3" id="KW-0067">ATP-binding</keyword>
<gene>
    <name evidence="7" type="primary">gltX_3</name>
    <name evidence="7" type="ORF">NCTC13093_02521</name>
</gene>
<dbReference type="PANTHER" id="PTHR43311:SF2">
    <property type="entry name" value="GLUTAMATE--TRNA LIGASE, MITOCHONDRIAL-RELATED"/>
    <property type="match status" value="1"/>
</dbReference>
<accession>A0A2X0VX58</accession>
<dbReference type="InterPro" id="IPR049940">
    <property type="entry name" value="GluQ/Sye"/>
</dbReference>
<dbReference type="SUPFAM" id="SSF52374">
    <property type="entry name" value="Nucleotidylyl transferase"/>
    <property type="match status" value="1"/>
</dbReference>
<reference evidence="7 8" key="1">
    <citation type="submission" date="2018-06" db="EMBL/GenBank/DDBJ databases">
        <authorList>
            <consortium name="Pathogen Informatics"/>
            <person name="Doyle S."/>
        </authorList>
    </citation>
    <scope>NUCLEOTIDE SEQUENCE [LARGE SCALE GENOMIC DNA]</scope>
    <source>
        <strain evidence="7 8">NCTC13093</strain>
    </source>
</reference>
<dbReference type="Pfam" id="PF00749">
    <property type="entry name" value="tRNA-synt_1c"/>
    <property type="match status" value="1"/>
</dbReference>
<dbReference type="EC" id="6.1.1.17" evidence="7"/>
<keyword evidence="8" id="KW-1185">Reference proteome</keyword>
<evidence type="ECO:0000256" key="1">
    <source>
        <dbReference type="ARBA" id="ARBA00022598"/>
    </source>
</evidence>
<evidence type="ECO:0000256" key="4">
    <source>
        <dbReference type="ARBA" id="ARBA00022917"/>
    </source>
</evidence>
<dbReference type="GO" id="GO:0005829">
    <property type="term" value="C:cytosol"/>
    <property type="evidence" value="ECO:0007669"/>
    <property type="project" value="TreeGrafter"/>
</dbReference>
<evidence type="ECO:0000256" key="2">
    <source>
        <dbReference type="ARBA" id="ARBA00022741"/>
    </source>
</evidence>
<evidence type="ECO:0000256" key="3">
    <source>
        <dbReference type="ARBA" id="ARBA00022840"/>
    </source>
</evidence>
<dbReference type="InterPro" id="IPR020058">
    <property type="entry name" value="Glu/Gln-tRNA-synth_Ib_cat-dom"/>
</dbReference>
<dbReference type="AlphaFoldDB" id="A0A2X0VX58"/>
<sequence>MGAAVPVFGHLAMILGDDGTKLSKRHGAVSVMQYREDGYLPEALLNYLVRLGWSHGDQELFSREQMIELFTQRPLPRVPQALIPKSSTGSMPSI</sequence>
<keyword evidence="1 7" id="KW-0436">Ligase</keyword>
<organism evidence="7 8">
    <name type="scientific">Anaerobiospirillum thomasii</name>
    <dbReference type="NCBI Taxonomy" id="179995"/>
    <lineage>
        <taxon>Bacteria</taxon>
        <taxon>Pseudomonadati</taxon>
        <taxon>Pseudomonadota</taxon>
        <taxon>Gammaproteobacteria</taxon>
        <taxon>Aeromonadales</taxon>
        <taxon>Succinivibrionaceae</taxon>
        <taxon>Anaerobiospirillum</taxon>
    </lineage>
</organism>
<evidence type="ECO:0000256" key="5">
    <source>
        <dbReference type="ARBA" id="ARBA00023146"/>
    </source>
</evidence>
<feature type="domain" description="Glutamyl/glutaminyl-tRNA synthetase class Ib catalytic" evidence="6">
    <location>
        <begin position="2"/>
        <end position="72"/>
    </location>
</feature>
<keyword evidence="4" id="KW-0648">Protein biosynthesis</keyword>
<protein>
    <submittedName>
        <fullName evidence="7">Glutamate--tRNA ligase</fullName>
        <ecNumber evidence="7">6.1.1.17</ecNumber>
    </submittedName>
</protein>
<dbReference type="GO" id="GO:0004818">
    <property type="term" value="F:glutamate-tRNA ligase activity"/>
    <property type="evidence" value="ECO:0007669"/>
    <property type="project" value="UniProtKB-EC"/>
</dbReference>
<keyword evidence="2" id="KW-0547">Nucleotide-binding</keyword>
<dbReference type="Gene3D" id="1.10.1160.10">
    <property type="entry name" value="Glutamyl-trna Synthetase, Domain 2"/>
    <property type="match status" value="1"/>
</dbReference>
<evidence type="ECO:0000313" key="8">
    <source>
        <dbReference type="Proteomes" id="UP000250086"/>
    </source>
</evidence>
<dbReference type="InterPro" id="IPR020061">
    <property type="entry name" value="Glu_tRNA_lig_a-bdl"/>
</dbReference>
<evidence type="ECO:0000313" key="7">
    <source>
        <dbReference type="EMBL" id="SPT78889.1"/>
    </source>
</evidence>
<keyword evidence="5" id="KW-0030">Aminoacyl-tRNA synthetase</keyword>
<dbReference type="GO" id="GO:0006424">
    <property type="term" value="P:glutamyl-tRNA aminoacylation"/>
    <property type="evidence" value="ECO:0007669"/>
    <property type="project" value="TreeGrafter"/>
</dbReference>
<evidence type="ECO:0000259" key="6">
    <source>
        <dbReference type="Pfam" id="PF00749"/>
    </source>
</evidence>
<dbReference type="EMBL" id="UAPV01000006">
    <property type="protein sequence ID" value="SPT78889.1"/>
    <property type="molecule type" value="Genomic_DNA"/>
</dbReference>